<dbReference type="InterPro" id="IPR027417">
    <property type="entry name" value="P-loop_NTPase"/>
</dbReference>
<reference evidence="3 4" key="1">
    <citation type="journal article" date="2014" name="Genome Announc.">
        <title>Complete Genome Sequence of Amino Acid-Utilizing Eubacterium acidaminophilum al-2 (DSM 3953).</title>
        <authorList>
            <person name="Poehlein A."/>
            <person name="Andreesen J.R."/>
            <person name="Daniel R."/>
        </authorList>
    </citation>
    <scope>NUCLEOTIDE SEQUENCE [LARGE SCALE GENOMIC DNA]</scope>
    <source>
        <strain evidence="3 4">DSM 3953</strain>
    </source>
</reference>
<dbReference type="AlphaFoldDB" id="W8T626"/>
<keyword evidence="4" id="KW-1185">Reference proteome</keyword>
<dbReference type="PATRIC" id="fig|1286171.3.peg.1842"/>
<keyword evidence="1" id="KW-1133">Transmembrane helix</keyword>
<evidence type="ECO:0000256" key="1">
    <source>
        <dbReference type="SAM" id="Phobius"/>
    </source>
</evidence>
<dbReference type="GO" id="GO:0005886">
    <property type="term" value="C:plasma membrane"/>
    <property type="evidence" value="ECO:0007669"/>
    <property type="project" value="TreeGrafter"/>
</dbReference>
<sequence>MMVKRETTQQNEVYYRYDDIIINKMLVNTYEKIIMSKTVLGKVMENFKISMSIGEFKKRVKVNVLEETEMMEIVVENGDPQRAAMIANNIAFVFKQEISRIMEIQNISVIDEAEAPVGSSKPNKPLIIVFATFLGLIGGVFLAFLMDYLDDTIKTPDDVEKYLGMQVIGVVPFDGEAKKRQRREKLRYASKEDYI</sequence>
<dbReference type="EMBL" id="CP007452">
    <property type="protein sequence ID" value="AHM57174.1"/>
    <property type="molecule type" value="Genomic_DNA"/>
</dbReference>
<keyword evidence="1" id="KW-0472">Membrane</keyword>
<dbReference type="HOGENOM" id="CLU_082668_2_0_9"/>
<dbReference type="STRING" id="1286171.EAL2_c18930"/>
<dbReference type="GO" id="GO:0004713">
    <property type="term" value="F:protein tyrosine kinase activity"/>
    <property type="evidence" value="ECO:0007669"/>
    <property type="project" value="TreeGrafter"/>
</dbReference>
<evidence type="ECO:0000313" key="3">
    <source>
        <dbReference type="EMBL" id="AHM57174.1"/>
    </source>
</evidence>
<dbReference type="InterPro" id="IPR050445">
    <property type="entry name" value="Bact_polysacc_biosynth/exp"/>
</dbReference>
<dbReference type="PANTHER" id="PTHR32309:SF13">
    <property type="entry name" value="FERRIC ENTEROBACTIN TRANSPORT PROTEIN FEPE"/>
    <property type="match status" value="1"/>
</dbReference>
<evidence type="ECO:0000259" key="2">
    <source>
        <dbReference type="Pfam" id="PF13807"/>
    </source>
</evidence>
<dbReference type="OrthoDB" id="2360475at2"/>
<dbReference type="Pfam" id="PF13807">
    <property type="entry name" value="GNVR"/>
    <property type="match status" value="1"/>
</dbReference>
<name>W8T626_PEPAC</name>
<organism evidence="3 4">
    <name type="scientific">Peptoclostridium acidaminophilum DSM 3953</name>
    <dbReference type="NCBI Taxonomy" id="1286171"/>
    <lineage>
        <taxon>Bacteria</taxon>
        <taxon>Bacillati</taxon>
        <taxon>Bacillota</taxon>
        <taxon>Clostridia</taxon>
        <taxon>Peptostreptococcales</taxon>
        <taxon>Peptoclostridiaceae</taxon>
        <taxon>Peptoclostridium</taxon>
    </lineage>
</organism>
<protein>
    <submittedName>
        <fullName evidence="3">Capsular polysaccharide biosynthesis protein YwqC</fullName>
    </submittedName>
</protein>
<dbReference type="Proteomes" id="UP000019591">
    <property type="component" value="Chromosome"/>
</dbReference>
<accession>W8T626</accession>
<proteinExistence type="predicted"/>
<feature type="domain" description="Tyrosine-protein kinase G-rich" evidence="2">
    <location>
        <begin position="96"/>
        <end position="145"/>
    </location>
</feature>
<evidence type="ECO:0000313" key="4">
    <source>
        <dbReference type="Proteomes" id="UP000019591"/>
    </source>
</evidence>
<feature type="transmembrane region" description="Helical" evidence="1">
    <location>
        <begin position="126"/>
        <end position="146"/>
    </location>
</feature>
<dbReference type="KEGG" id="eac:EAL2_c18930"/>
<keyword evidence="1" id="KW-0812">Transmembrane</keyword>
<dbReference type="eggNOG" id="COG3944">
    <property type="taxonomic scope" value="Bacteria"/>
</dbReference>
<gene>
    <name evidence="3" type="primary">ywqC2</name>
    <name evidence="3" type="ORF">EAL2_c18930</name>
</gene>
<dbReference type="InterPro" id="IPR032807">
    <property type="entry name" value="GNVR"/>
</dbReference>
<dbReference type="Gene3D" id="3.40.50.300">
    <property type="entry name" value="P-loop containing nucleotide triphosphate hydrolases"/>
    <property type="match status" value="1"/>
</dbReference>
<dbReference type="PANTHER" id="PTHR32309">
    <property type="entry name" value="TYROSINE-PROTEIN KINASE"/>
    <property type="match status" value="1"/>
</dbReference>